<dbReference type="UniPathway" id="UPA00275">
    <property type="reaction ID" value="UER00404"/>
</dbReference>
<dbReference type="PANTHER" id="PTHR21058:SF0">
    <property type="entry name" value="6,7-DIMETHYL-8-RIBITYLLUMAZINE SYNTHASE"/>
    <property type="match status" value="1"/>
</dbReference>
<protein>
    <recommendedName>
        <fullName evidence="3 7">6,7-dimethyl-8-ribityllumazine synthase</fullName>
        <shortName evidence="7">DMRL synthase</shortName>
        <shortName evidence="7">LS</shortName>
        <shortName evidence="7">Lumazine synthase</shortName>
        <ecNumber evidence="3 7">2.5.1.78</ecNumber>
    </recommendedName>
</protein>
<feature type="binding site" evidence="7">
    <location>
        <begin position="55"/>
        <end position="57"/>
    </location>
    <ligand>
        <name>5-amino-6-(D-ribitylamino)uracil</name>
        <dbReference type="ChEBI" id="CHEBI:15934"/>
    </ligand>
</feature>
<gene>
    <name evidence="7 8" type="primary">ribH</name>
    <name evidence="8" type="ORF">ANAPHAGO_00940</name>
</gene>
<dbReference type="EC" id="2.5.1.78" evidence="3 7"/>
<feature type="binding site" evidence="7">
    <location>
        <position position="128"/>
    </location>
    <ligand>
        <name>(2S)-2-hydroxy-3-oxobutyl phosphate</name>
        <dbReference type="ChEBI" id="CHEBI:58830"/>
    </ligand>
</feature>
<comment type="caution">
    <text evidence="7">Lacks conserved residue(s) required for the propagation of feature annotation.</text>
</comment>
<feature type="active site" description="Proton donor" evidence="7">
    <location>
        <position position="89"/>
    </location>
</feature>
<dbReference type="CDD" id="cd09209">
    <property type="entry name" value="Lumazine_synthase-I"/>
    <property type="match status" value="1"/>
</dbReference>
<evidence type="ECO:0000313" key="9">
    <source>
        <dbReference type="Proteomes" id="UP000055047"/>
    </source>
</evidence>
<dbReference type="Proteomes" id="UP000055047">
    <property type="component" value="Unassembled WGS sequence"/>
</dbReference>
<accession>A0A098EFR2</accession>
<dbReference type="PANTHER" id="PTHR21058">
    <property type="entry name" value="6,7-DIMETHYL-8-RIBITYLLUMAZINE SYNTHASE DMRL SYNTHASE LUMAZINE SYNTHASE"/>
    <property type="match status" value="1"/>
</dbReference>
<name>A0A098EFR2_ANAPH</name>
<evidence type="ECO:0000256" key="1">
    <source>
        <dbReference type="ARBA" id="ARBA00004917"/>
    </source>
</evidence>
<keyword evidence="4 7" id="KW-0686">Riboflavin biosynthesis</keyword>
<dbReference type="SUPFAM" id="SSF52121">
    <property type="entry name" value="Lumazine synthase"/>
    <property type="match status" value="1"/>
</dbReference>
<dbReference type="InterPro" id="IPR034964">
    <property type="entry name" value="LS"/>
</dbReference>
<dbReference type="InterPro" id="IPR036467">
    <property type="entry name" value="LS/RS_sf"/>
</dbReference>
<dbReference type="GO" id="GO:0005829">
    <property type="term" value="C:cytosol"/>
    <property type="evidence" value="ECO:0007669"/>
    <property type="project" value="TreeGrafter"/>
</dbReference>
<organism evidence="8 9">
    <name type="scientific">Anaplasma phagocytophilum</name>
    <name type="common">Ehrlichia phagocytophila</name>
    <dbReference type="NCBI Taxonomy" id="948"/>
    <lineage>
        <taxon>Bacteria</taxon>
        <taxon>Pseudomonadati</taxon>
        <taxon>Pseudomonadota</taxon>
        <taxon>Alphaproteobacteria</taxon>
        <taxon>Rickettsiales</taxon>
        <taxon>Anaplasmataceae</taxon>
        <taxon>Anaplasma</taxon>
        <taxon>phagocytophilum group</taxon>
    </lineage>
</organism>
<dbReference type="NCBIfam" id="NF000814">
    <property type="entry name" value="PRK00061.2-2"/>
    <property type="match status" value="1"/>
</dbReference>
<keyword evidence="5 7" id="KW-0808">Transferase</keyword>
<evidence type="ECO:0000256" key="2">
    <source>
        <dbReference type="ARBA" id="ARBA00007424"/>
    </source>
</evidence>
<comment type="pathway">
    <text evidence="1 7">Cofactor biosynthesis; riboflavin biosynthesis; riboflavin from 2-hydroxy-3-oxobutyl phosphate and 5-amino-6-(D-ribitylamino)uracil: step 1/2.</text>
</comment>
<feature type="binding site" evidence="7">
    <location>
        <position position="22"/>
    </location>
    <ligand>
        <name>5-amino-6-(D-ribitylamino)uracil</name>
        <dbReference type="ChEBI" id="CHEBI:15934"/>
    </ligand>
</feature>
<comment type="similarity">
    <text evidence="2 7">Belongs to the DMRL synthase family.</text>
</comment>
<sequence length="156" mass="16466">MCSLMGSVMDAKLSALIVVGSFHTEVCGQLVKGAIERIKAYNAAAECKVIEVPGALEIPPAISFAVMSDRESYDGFVALGCVLKGYTDHNIHVSNSAFSALSDIAVQHAVPMGTGIITADTMSLAMERADVNGINIGGRAAAAMLRMLELYRRFLG</sequence>
<dbReference type="NCBIfam" id="TIGR00114">
    <property type="entry name" value="lumazine-synth"/>
    <property type="match status" value="1"/>
</dbReference>
<evidence type="ECO:0000256" key="4">
    <source>
        <dbReference type="ARBA" id="ARBA00022619"/>
    </source>
</evidence>
<evidence type="ECO:0000256" key="5">
    <source>
        <dbReference type="ARBA" id="ARBA00022679"/>
    </source>
</evidence>
<evidence type="ECO:0000256" key="6">
    <source>
        <dbReference type="ARBA" id="ARBA00048785"/>
    </source>
</evidence>
<dbReference type="GO" id="GO:0000906">
    <property type="term" value="F:6,7-dimethyl-8-ribityllumazine synthase activity"/>
    <property type="evidence" value="ECO:0007669"/>
    <property type="project" value="UniProtKB-UniRule"/>
</dbReference>
<comment type="catalytic activity">
    <reaction evidence="6 7">
        <text>(2S)-2-hydroxy-3-oxobutyl phosphate + 5-amino-6-(D-ribitylamino)uracil = 6,7-dimethyl-8-(1-D-ribityl)lumazine + phosphate + 2 H2O + H(+)</text>
        <dbReference type="Rhea" id="RHEA:26152"/>
        <dbReference type="ChEBI" id="CHEBI:15377"/>
        <dbReference type="ChEBI" id="CHEBI:15378"/>
        <dbReference type="ChEBI" id="CHEBI:15934"/>
        <dbReference type="ChEBI" id="CHEBI:43474"/>
        <dbReference type="ChEBI" id="CHEBI:58201"/>
        <dbReference type="ChEBI" id="CHEBI:58830"/>
        <dbReference type="EC" id="2.5.1.78"/>
    </reaction>
</comment>
<dbReference type="GO" id="GO:0009349">
    <property type="term" value="C:riboflavin synthase complex"/>
    <property type="evidence" value="ECO:0007669"/>
    <property type="project" value="UniProtKB-UniRule"/>
</dbReference>
<dbReference type="AlphaFoldDB" id="A0A098EFR2"/>
<dbReference type="InterPro" id="IPR002180">
    <property type="entry name" value="LS/RS"/>
</dbReference>
<evidence type="ECO:0000256" key="7">
    <source>
        <dbReference type="HAMAP-Rule" id="MF_00178"/>
    </source>
</evidence>
<reference evidence="8 9" key="1">
    <citation type="submission" date="2014-09" db="EMBL/GenBank/DDBJ databases">
        <authorList>
            <person name="Loux Valentin"/>
            <person name="Dugat Thibaut"/>
        </authorList>
    </citation>
    <scope>NUCLEOTIDE SEQUENCE [LARGE SCALE GENOMIC DNA]</scope>
    <source>
        <strain evidence="8 9">BOV-10_179</strain>
    </source>
</reference>
<dbReference type="HAMAP" id="MF_00178">
    <property type="entry name" value="Lumazine_synth"/>
    <property type="match status" value="1"/>
</dbReference>
<proteinExistence type="inferred from homology"/>
<comment type="function">
    <text evidence="7">Catalyzes the formation of 6,7-dimethyl-8-ribityllumazine by condensation of 5-amino-6-(D-ribitylamino)uracil with 3,4-dihydroxy-2-butanone 4-phosphate. This is the penultimate step in the biosynthesis of riboflavin.</text>
</comment>
<evidence type="ECO:0000313" key="8">
    <source>
        <dbReference type="EMBL" id="CEG21103.1"/>
    </source>
</evidence>
<dbReference type="GO" id="GO:0009231">
    <property type="term" value="P:riboflavin biosynthetic process"/>
    <property type="evidence" value="ECO:0007669"/>
    <property type="project" value="UniProtKB-UniRule"/>
</dbReference>
<dbReference type="EMBL" id="CCXQ01000165">
    <property type="protein sequence ID" value="CEG21103.1"/>
    <property type="molecule type" value="Genomic_DNA"/>
</dbReference>
<dbReference type="Gene3D" id="3.40.50.960">
    <property type="entry name" value="Lumazine/riboflavin synthase"/>
    <property type="match status" value="1"/>
</dbReference>
<dbReference type="Pfam" id="PF00885">
    <property type="entry name" value="DMRL_synthase"/>
    <property type="match status" value="1"/>
</dbReference>
<evidence type="ECO:0000256" key="3">
    <source>
        <dbReference type="ARBA" id="ARBA00012664"/>
    </source>
</evidence>
<feature type="binding site" evidence="7">
    <location>
        <begin position="81"/>
        <end position="83"/>
    </location>
    <ligand>
        <name>5-amino-6-(D-ribitylamino)uracil</name>
        <dbReference type="ChEBI" id="CHEBI:15934"/>
    </ligand>
</feature>